<evidence type="ECO:0000259" key="3">
    <source>
        <dbReference type="PROSITE" id="PS50011"/>
    </source>
</evidence>
<dbReference type="EMBL" id="CAJVQB010009682">
    <property type="protein sequence ID" value="CAG8732669.1"/>
    <property type="molecule type" value="Genomic_DNA"/>
</dbReference>
<keyword evidence="1" id="KW-0067">ATP-binding</keyword>
<feature type="binding site" evidence="1">
    <location>
        <position position="53"/>
    </location>
    <ligand>
        <name>ATP</name>
        <dbReference type="ChEBI" id="CHEBI:30616"/>
    </ligand>
</feature>
<dbReference type="CDD" id="cd15480">
    <property type="entry name" value="fMyo2p_CBD"/>
    <property type="match status" value="1"/>
</dbReference>
<keyword evidence="6" id="KW-1185">Reference proteome</keyword>
<evidence type="ECO:0000313" key="5">
    <source>
        <dbReference type="EMBL" id="CAG8732669.1"/>
    </source>
</evidence>
<dbReference type="InterPro" id="IPR011009">
    <property type="entry name" value="Kinase-like_dom_sf"/>
</dbReference>
<keyword evidence="1" id="KW-0547">Nucleotide-binding</keyword>
<proteinExistence type="predicted"/>
<dbReference type="PANTHER" id="PTHR16027:SF6">
    <property type="entry name" value="DILUTE DOMAIN-CONTAINING PROTEIN"/>
    <property type="match status" value="1"/>
</dbReference>
<evidence type="ECO:0000313" key="6">
    <source>
        <dbReference type="Proteomes" id="UP000789901"/>
    </source>
</evidence>
<dbReference type="Gene3D" id="3.30.200.20">
    <property type="entry name" value="Phosphorylase Kinase, domain 1"/>
    <property type="match status" value="2"/>
</dbReference>
<comment type="caution">
    <text evidence="5">The sequence shown here is derived from an EMBL/GenBank/DDBJ whole genome shotgun (WGS) entry which is preliminary data.</text>
</comment>
<dbReference type="PROSITE" id="PS00107">
    <property type="entry name" value="PROTEIN_KINASE_ATP"/>
    <property type="match status" value="2"/>
</dbReference>
<dbReference type="PANTHER" id="PTHR16027">
    <property type="entry name" value="DILUTE DOMAIN-CONTAINING PROTEIN YPR089W"/>
    <property type="match status" value="1"/>
</dbReference>
<feature type="region of interest" description="Disordered" evidence="2">
    <location>
        <begin position="289"/>
        <end position="311"/>
    </location>
</feature>
<feature type="non-terminal residue" evidence="5">
    <location>
        <position position="742"/>
    </location>
</feature>
<accession>A0ABN7V573</accession>
<evidence type="ECO:0000259" key="4">
    <source>
        <dbReference type="PROSITE" id="PS51126"/>
    </source>
</evidence>
<feature type="binding site" evidence="1">
    <location>
        <position position="226"/>
    </location>
    <ligand>
        <name>ATP</name>
        <dbReference type="ChEBI" id="CHEBI:30616"/>
    </ligand>
</feature>
<dbReference type="Pfam" id="PF01843">
    <property type="entry name" value="DIL"/>
    <property type="match status" value="1"/>
</dbReference>
<evidence type="ECO:0000256" key="1">
    <source>
        <dbReference type="PROSITE-ProRule" id="PRU10141"/>
    </source>
</evidence>
<name>A0ABN7V573_GIGMA</name>
<dbReference type="SMART" id="SM00220">
    <property type="entry name" value="S_TKc"/>
    <property type="match status" value="1"/>
</dbReference>
<gene>
    <name evidence="5" type="ORF">GMARGA_LOCUS14542</name>
</gene>
<protein>
    <submittedName>
        <fullName evidence="5">20048_t:CDS:1</fullName>
    </submittedName>
</protein>
<dbReference type="SMART" id="SM01132">
    <property type="entry name" value="DIL"/>
    <property type="match status" value="1"/>
</dbReference>
<dbReference type="InterPro" id="IPR017441">
    <property type="entry name" value="Protein_kinase_ATP_BS"/>
</dbReference>
<dbReference type="PROSITE" id="PS50011">
    <property type="entry name" value="PROTEIN_KINASE_DOM"/>
    <property type="match status" value="1"/>
</dbReference>
<feature type="domain" description="Dilute" evidence="4">
    <location>
        <begin position="427"/>
        <end position="705"/>
    </location>
</feature>
<feature type="domain" description="Protein kinase" evidence="3">
    <location>
        <begin position="26"/>
        <end position="341"/>
    </location>
</feature>
<dbReference type="PROSITE" id="PS51126">
    <property type="entry name" value="DILUTE"/>
    <property type="match status" value="1"/>
</dbReference>
<dbReference type="SUPFAM" id="SSF56112">
    <property type="entry name" value="Protein kinase-like (PK-like)"/>
    <property type="match status" value="2"/>
</dbReference>
<reference evidence="5 6" key="1">
    <citation type="submission" date="2021-06" db="EMBL/GenBank/DDBJ databases">
        <authorList>
            <person name="Kallberg Y."/>
            <person name="Tangrot J."/>
            <person name="Rosling A."/>
        </authorList>
    </citation>
    <scope>NUCLEOTIDE SEQUENCE [LARGE SCALE GENOMIC DNA]</scope>
    <source>
        <strain evidence="5 6">120-4 pot B 10/14</strain>
    </source>
</reference>
<dbReference type="InterPro" id="IPR052072">
    <property type="entry name" value="Vascular_dev_regulator"/>
</dbReference>
<dbReference type="InterPro" id="IPR002710">
    <property type="entry name" value="Dilute_dom"/>
</dbReference>
<dbReference type="InterPro" id="IPR046943">
    <property type="entry name" value="Fungal_Myo2/2A_CBD"/>
</dbReference>
<evidence type="ECO:0000256" key="2">
    <source>
        <dbReference type="SAM" id="MobiDB-lite"/>
    </source>
</evidence>
<organism evidence="5 6">
    <name type="scientific">Gigaspora margarita</name>
    <dbReference type="NCBI Taxonomy" id="4874"/>
    <lineage>
        <taxon>Eukaryota</taxon>
        <taxon>Fungi</taxon>
        <taxon>Fungi incertae sedis</taxon>
        <taxon>Mucoromycota</taxon>
        <taxon>Glomeromycotina</taxon>
        <taxon>Glomeromycetes</taxon>
        <taxon>Diversisporales</taxon>
        <taxon>Gigasporaceae</taxon>
        <taxon>Gigaspora</taxon>
    </lineage>
</organism>
<dbReference type="InterPro" id="IPR000719">
    <property type="entry name" value="Prot_kinase_dom"/>
</dbReference>
<dbReference type="Proteomes" id="UP000789901">
    <property type="component" value="Unassembled WGS sequence"/>
</dbReference>
<dbReference type="Pfam" id="PF00069">
    <property type="entry name" value="Pkinase"/>
    <property type="match status" value="1"/>
</dbReference>
<feature type="region of interest" description="Disordered" evidence="2">
    <location>
        <begin position="723"/>
        <end position="742"/>
    </location>
</feature>
<sequence>MTQEFFEKLEADLKSHHRKTFDYSQFEDLNHIGTGGFADVYSATFNGETYALKILKNNLKLEEFKTFRHEIKCLYTVDHQNIIKFHGITKGMSSQLCIVFDALYNLSSFTKTVEKKKSNTNDFDLYELNKLLTENTVEFVVNRIDRGSKNILADFNISAGLVSFTNGIETEDFSNKMPTAIIEEIIPEIKTFDYKEFSEHHKIGEGRFGVVYEAKWQDHGSLVVLKKFSEHPHETVGNPSTTIKLKQDIDSLREQLTKVISGIDNVTQPSSHRPKENGFLTSASIATLIPPSKQRPRRHSSPESWDPTQIAKRRPKTSIDLIMAEKPGLRPASISTTHVSIPNINTPGGRVYGGDEPEEQIMKLLEDDEALDDEIINRLIKSLKIPLPSLLNPPSQKEILFPARIISLIAKQMWKYGFIKESESLFANVMKTIQEHVMDFEGDDAIFPGAYWLSNVHELLSFVTAAEKDMLRGVDLVSDSSGNVEWHDYKRLLSIVKHNLESLEYNIYHTWMKQLKKRLYKMVIPALIETQSLPGFITSESNRVLTKFITVLGAPVFNMNDLLNFLNKVWKAMKLYNLEISIIEQVVTELLKLIGVTSFNNLLIRRNFCSWKRAMQIQYNITRIEEWCKSHEMPEGTLQLEHLMQGTKLLQLKKSTLGDIEIIYDLCWMLTPSQIQRLINHYFVADYESPISPEILKEVASRVTANDRKDILFLDTTPLEDSGPFEVPLPREVHPPDNYVPA</sequence>